<dbReference type="Proteomes" id="UP000737402">
    <property type="component" value="Unassembled WGS sequence"/>
</dbReference>
<keyword evidence="3" id="KW-1185">Reference proteome</keyword>
<evidence type="ECO:0000313" key="3">
    <source>
        <dbReference type="Proteomes" id="UP000737402"/>
    </source>
</evidence>
<dbReference type="Pfam" id="PF11877">
    <property type="entry name" value="DUF3397"/>
    <property type="match status" value="1"/>
</dbReference>
<feature type="transmembrane region" description="Helical" evidence="1">
    <location>
        <begin position="105"/>
        <end position="125"/>
    </location>
</feature>
<dbReference type="PIRSF" id="PIRSF030092">
    <property type="entry name" value="UCP030092"/>
    <property type="match status" value="1"/>
</dbReference>
<name>A0ABS2NW33_9BACI</name>
<feature type="transmembrane region" description="Helical" evidence="1">
    <location>
        <begin position="65"/>
        <end position="85"/>
    </location>
</feature>
<dbReference type="RefSeq" id="WP_204413467.1">
    <property type="nucleotide sequence ID" value="NZ_JAFBED010000002.1"/>
</dbReference>
<protein>
    <submittedName>
        <fullName evidence="2">Uncharacterized membrane protein YoaK (UPF0700 family)</fullName>
    </submittedName>
</protein>
<accession>A0ABS2NW33</accession>
<dbReference type="InterPro" id="IPR016945">
    <property type="entry name" value="UCP030092"/>
</dbReference>
<feature type="transmembrane region" description="Helical" evidence="1">
    <location>
        <begin position="6"/>
        <end position="26"/>
    </location>
</feature>
<evidence type="ECO:0000256" key="1">
    <source>
        <dbReference type="SAM" id="Phobius"/>
    </source>
</evidence>
<comment type="caution">
    <text evidence="2">The sequence shown here is derived from an EMBL/GenBank/DDBJ whole genome shotgun (WGS) entry which is preliminary data.</text>
</comment>
<sequence length="129" mass="15282">MSNIISVLFATIVTAPVLGLLMFYVCARYITKNNKRSFHVAVDTSTLFFILAVHFLIVIIWERSYLWIIMIVLVSIAMIMVITHYRIKQEIQFKKVFKGFWRFNFLLFFLAYFCLALFGVIQRIYEAFT</sequence>
<keyword evidence="1" id="KW-0812">Transmembrane</keyword>
<organism evidence="2 3">
    <name type="scientific">Sutcliffiella tianshenii</name>
    <dbReference type="NCBI Taxonomy" id="1463404"/>
    <lineage>
        <taxon>Bacteria</taxon>
        <taxon>Bacillati</taxon>
        <taxon>Bacillota</taxon>
        <taxon>Bacilli</taxon>
        <taxon>Bacillales</taxon>
        <taxon>Bacillaceae</taxon>
        <taxon>Sutcliffiella</taxon>
    </lineage>
</organism>
<dbReference type="EMBL" id="JAFBED010000002">
    <property type="protein sequence ID" value="MBM7618886.1"/>
    <property type="molecule type" value="Genomic_DNA"/>
</dbReference>
<reference evidence="2 3" key="1">
    <citation type="submission" date="2021-01" db="EMBL/GenBank/DDBJ databases">
        <title>Genomic Encyclopedia of Type Strains, Phase IV (KMG-IV): sequencing the most valuable type-strain genomes for metagenomic binning, comparative biology and taxonomic classification.</title>
        <authorList>
            <person name="Goeker M."/>
        </authorList>
    </citation>
    <scope>NUCLEOTIDE SEQUENCE [LARGE SCALE GENOMIC DNA]</scope>
    <source>
        <strain evidence="2 3">DSM 25879</strain>
    </source>
</reference>
<evidence type="ECO:0000313" key="2">
    <source>
        <dbReference type="EMBL" id="MBM7618886.1"/>
    </source>
</evidence>
<dbReference type="InterPro" id="IPR024515">
    <property type="entry name" value="DUF3397"/>
</dbReference>
<keyword evidence="1" id="KW-0472">Membrane</keyword>
<proteinExistence type="predicted"/>
<feature type="transmembrane region" description="Helical" evidence="1">
    <location>
        <begin position="38"/>
        <end position="59"/>
    </location>
</feature>
<gene>
    <name evidence="2" type="ORF">JOC95_000735</name>
</gene>
<keyword evidence="1" id="KW-1133">Transmembrane helix</keyword>